<evidence type="ECO:0000313" key="2">
    <source>
        <dbReference type="EMBL" id="SVC88389.1"/>
    </source>
</evidence>
<keyword evidence="1" id="KW-0812">Transmembrane</keyword>
<keyword evidence="1" id="KW-0472">Membrane</keyword>
<name>A0A382QSB1_9ZZZZ</name>
<dbReference type="EMBL" id="UINC01116559">
    <property type="protein sequence ID" value="SVC88389.1"/>
    <property type="molecule type" value="Genomic_DNA"/>
</dbReference>
<proteinExistence type="predicted"/>
<gene>
    <name evidence="2" type="ORF">METZ01_LOCUS341243</name>
</gene>
<reference evidence="2" key="1">
    <citation type="submission" date="2018-05" db="EMBL/GenBank/DDBJ databases">
        <authorList>
            <person name="Lanie J.A."/>
            <person name="Ng W.-L."/>
            <person name="Kazmierczak K.M."/>
            <person name="Andrzejewski T.M."/>
            <person name="Davidsen T.M."/>
            <person name="Wayne K.J."/>
            <person name="Tettelin H."/>
            <person name="Glass J.I."/>
            <person name="Rusch D."/>
            <person name="Podicherti R."/>
            <person name="Tsui H.-C.T."/>
            <person name="Winkler M.E."/>
        </authorList>
    </citation>
    <scope>NUCLEOTIDE SEQUENCE</scope>
</reference>
<protein>
    <submittedName>
        <fullName evidence="2">Uncharacterized protein</fullName>
    </submittedName>
</protein>
<keyword evidence="1" id="KW-1133">Transmembrane helix</keyword>
<organism evidence="2">
    <name type="scientific">marine metagenome</name>
    <dbReference type="NCBI Taxonomy" id="408172"/>
    <lineage>
        <taxon>unclassified sequences</taxon>
        <taxon>metagenomes</taxon>
        <taxon>ecological metagenomes</taxon>
    </lineage>
</organism>
<dbReference type="AlphaFoldDB" id="A0A382QSB1"/>
<evidence type="ECO:0000256" key="1">
    <source>
        <dbReference type="SAM" id="Phobius"/>
    </source>
</evidence>
<feature type="non-terminal residue" evidence="2">
    <location>
        <position position="59"/>
    </location>
</feature>
<accession>A0A382QSB1</accession>
<sequence length="59" mass="6291">MIFKWLPPELVPTNAKELSELLNSTSQSLWAPLIFVGFYTCAITLGVPGTAITIAGGVI</sequence>
<feature type="transmembrane region" description="Helical" evidence="1">
    <location>
        <begin position="29"/>
        <end position="58"/>
    </location>
</feature>